<protein>
    <recommendedName>
        <fullName evidence="3 9">4-alpha-glucanotransferase</fullName>
        <ecNumber evidence="3 9">2.4.1.25</ecNumber>
    </recommendedName>
    <alternativeName>
        <fullName evidence="7 9">Amylomaltase</fullName>
    </alternativeName>
    <alternativeName>
        <fullName evidence="8 9">Disproportionating enzyme</fullName>
    </alternativeName>
</protein>
<dbReference type="PANTHER" id="PTHR32438">
    <property type="entry name" value="4-ALPHA-GLUCANOTRANSFERASE DPE1, CHLOROPLASTIC/AMYLOPLASTIC"/>
    <property type="match status" value="1"/>
</dbReference>
<comment type="similarity">
    <text evidence="2 9">Belongs to the disproportionating enzyme family.</text>
</comment>
<dbReference type="InterPro" id="IPR017853">
    <property type="entry name" value="GH"/>
</dbReference>
<gene>
    <name evidence="10" type="primary">DPE1</name>
    <name evidence="10" type="ORF">MICPUCDRAFT_25076</name>
</gene>
<dbReference type="Pfam" id="PF02446">
    <property type="entry name" value="Glyco_hydro_77"/>
    <property type="match status" value="1"/>
</dbReference>
<keyword evidence="10" id="KW-0378">Hydrolase</keyword>
<evidence type="ECO:0000313" key="11">
    <source>
        <dbReference type="Proteomes" id="UP000001876"/>
    </source>
</evidence>
<dbReference type="SUPFAM" id="SSF51445">
    <property type="entry name" value="(Trans)glycosidases"/>
    <property type="match status" value="1"/>
</dbReference>
<evidence type="ECO:0000256" key="9">
    <source>
        <dbReference type="RuleBase" id="RU361207"/>
    </source>
</evidence>
<keyword evidence="6 9" id="KW-0119">Carbohydrate metabolism</keyword>
<evidence type="ECO:0000256" key="1">
    <source>
        <dbReference type="ARBA" id="ARBA00000439"/>
    </source>
</evidence>
<evidence type="ECO:0000256" key="8">
    <source>
        <dbReference type="ARBA" id="ARBA00031501"/>
    </source>
</evidence>
<accession>C1ML40</accession>
<dbReference type="GO" id="GO:0016787">
    <property type="term" value="F:hydrolase activity"/>
    <property type="evidence" value="ECO:0007669"/>
    <property type="project" value="UniProtKB-KW"/>
</dbReference>
<dbReference type="EC" id="2.4.1.25" evidence="3 9"/>
<evidence type="ECO:0000256" key="4">
    <source>
        <dbReference type="ARBA" id="ARBA00022676"/>
    </source>
</evidence>
<dbReference type="OrthoDB" id="6123450at2759"/>
<keyword evidence="11" id="KW-1185">Reference proteome</keyword>
<dbReference type="InterPro" id="IPR003385">
    <property type="entry name" value="Glyco_hydro_77"/>
</dbReference>
<dbReference type="NCBIfam" id="NF011080">
    <property type="entry name" value="PRK14508.1-3"/>
    <property type="match status" value="1"/>
</dbReference>
<dbReference type="Proteomes" id="UP000001876">
    <property type="component" value="Unassembled WGS sequence"/>
</dbReference>
<evidence type="ECO:0000256" key="6">
    <source>
        <dbReference type="ARBA" id="ARBA00023277"/>
    </source>
</evidence>
<keyword evidence="4 9" id="KW-0328">Glycosyltransferase</keyword>
<dbReference type="GeneID" id="9681393"/>
<dbReference type="EMBL" id="GG663736">
    <property type="protein sequence ID" value="EEH59484.1"/>
    <property type="molecule type" value="Genomic_DNA"/>
</dbReference>
<reference evidence="10 11" key="1">
    <citation type="journal article" date="2009" name="Science">
        <title>Green evolution and dynamic adaptations revealed by genomes of the marine picoeukaryotes Micromonas.</title>
        <authorList>
            <person name="Worden A.Z."/>
            <person name="Lee J.H."/>
            <person name="Mock T."/>
            <person name="Rouze P."/>
            <person name="Simmons M.P."/>
            <person name="Aerts A.L."/>
            <person name="Allen A.E."/>
            <person name="Cuvelier M.L."/>
            <person name="Derelle E."/>
            <person name="Everett M.V."/>
            <person name="Foulon E."/>
            <person name="Grimwood J."/>
            <person name="Gundlach H."/>
            <person name="Henrissat B."/>
            <person name="Napoli C."/>
            <person name="McDonald S.M."/>
            <person name="Parker M.S."/>
            <person name="Rombauts S."/>
            <person name="Salamov A."/>
            <person name="Von Dassow P."/>
            <person name="Badger J.H."/>
            <person name="Coutinho P.M."/>
            <person name="Demir E."/>
            <person name="Dubchak I."/>
            <person name="Gentemann C."/>
            <person name="Eikrem W."/>
            <person name="Gready J.E."/>
            <person name="John U."/>
            <person name="Lanier W."/>
            <person name="Lindquist E.A."/>
            <person name="Lucas S."/>
            <person name="Mayer K.F."/>
            <person name="Moreau H."/>
            <person name="Not F."/>
            <person name="Otillar R."/>
            <person name="Panaud O."/>
            <person name="Pangilinan J."/>
            <person name="Paulsen I."/>
            <person name="Piegu B."/>
            <person name="Poliakov A."/>
            <person name="Robbens S."/>
            <person name="Schmutz J."/>
            <person name="Toulza E."/>
            <person name="Wyss T."/>
            <person name="Zelensky A."/>
            <person name="Zhou K."/>
            <person name="Armbrust E.V."/>
            <person name="Bhattacharya D."/>
            <person name="Goodenough U.W."/>
            <person name="Van de Peer Y."/>
            <person name="Grigoriev I.V."/>
        </authorList>
    </citation>
    <scope>NUCLEOTIDE SEQUENCE [LARGE SCALE GENOMIC DNA]</scope>
    <source>
        <strain evidence="10 11">CCMP1545</strain>
    </source>
</reference>
<name>C1ML40_MICPC</name>
<keyword evidence="5 9" id="KW-0808">Transferase</keyword>
<dbReference type="PANTHER" id="PTHR32438:SF5">
    <property type="entry name" value="4-ALPHA-GLUCANOTRANSFERASE DPE1, CHLOROPLASTIC_AMYLOPLASTIC"/>
    <property type="match status" value="1"/>
</dbReference>
<dbReference type="KEGG" id="mpp:MICPUCDRAFT_25076"/>
<dbReference type="OMA" id="SWWIRRI"/>
<evidence type="ECO:0000313" key="10">
    <source>
        <dbReference type="EMBL" id="EEH59484.1"/>
    </source>
</evidence>
<dbReference type="RefSeq" id="XP_003056108.1">
    <property type="nucleotide sequence ID" value="XM_003056062.1"/>
</dbReference>
<evidence type="ECO:0000256" key="5">
    <source>
        <dbReference type="ARBA" id="ARBA00022679"/>
    </source>
</evidence>
<evidence type="ECO:0000256" key="2">
    <source>
        <dbReference type="ARBA" id="ARBA00005684"/>
    </source>
</evidence>
<dbReference type="GO" id="GO:0004134">
    <property type="term" value="F:4-alpha-glucanotransferase activity"/>
    <property type="evidence" value="ECO:0007669"/>
    <property type="project" value="UniProtKB-EC"/>
</dbReference>
<sequence>MSFAHSHQINFLPNVPRTLSANRTRRRVAHTAAKIGEPVERGYIDSLPPDRAARRAGIIMHPTSLPGRYGIGDMGREAYAFVDWLASAKMQIWQVLPLVPPGRPIPGIREDYWSPYSGRDAHCGNTLIISLDELVKEGLLASGELPEESSLLSNVDFQKVAEVNEPLISIAARRLLNKPNTDPMKLAFNEWRVRLEISSWLNEAALFDAICHEPDNIGKDWWDWPDAFRRREPAALEAKRAASAAYIDEFCATQFIFDRQWLALKNYANLKGISIVGDMPIYVGGHSADVWANQALFSLGPDCKPLAVAGVPPDAFSEDGQLWGSPLYDWPMHDAHGYKWWAGRLGRALELHDEVRIDHFRAFAAYWSVPADAKTAKSGEWIVGPGEKFFKGIKDALGDAPIVAEDLGVITKDVVELREAIGAPGMVVLQFAWGGDGHSPHLPHNHYENSFCYPGTHDNETTQGWYEQLDDTTKLFLSSYAGITETEGAAWGFIRLSMSSASKSCVFTMQDVLGLDNTARMNTPGVARGNWAWRVHSPEIFAINGVEAMKLSKLAYLYARVAESGPQASEKRSENEKGVPDNAADKVATDLKARMRIFLDLL</sequence>
<dbReference type="eggNOG" id="ENOG502QU40">
    <property type="taxonomic scope" value="Eukaryota"/>
</dbReference>
<dbReference type="Gene3D" id="3.20.20.80">
    <property type="entry name" value="Glycosidases"/>
    <property type="match status" value="1"/>
</dbReference>
<comment type="catalytic activity">
    <reaction evidence="1 9">
        <text>Transfers a segment of a (1-&gt;4)-alpha-D-glucan to a new position in an acceptor, which may be glucose or a (1-&gt;4)-alpha-D-glucan.</text>
        <dbReference type="EC" id="2.4.1.25"/>
    </reaction>
</comment>
<organism evidence="11">
    <name type="scientific">Micromonas pusilla (strain CCMP1545)</name>
    <name type="common">Picoplanktonic green alga</name>
    <dbReference type="NCBI Taxonomy" id="564608"/>
    <lineage>
        <taxon>Eukaryota</taxon>
        <taxon>Viridiplantae</taxon>
        <taxon>Chlorophyta</taxon>
        <taxon>Mamiellophyceae</taxon>
        <taxon>Mamiellales</taxon>
        <taxon>Mamiellaceae</taxon>
        <taxon>Micromonas</taxon>
    </lineage>
</organism>
<dbReference type="GO" id="GO:0005975">
    <property type="term" value="P:carbohydrate metabolic process"/>
    <property type="evidence" value="ECO:0007669"/>
    <property type="project" value="InterPro"/>
</dbReference>
<proteinExistence type="inferred from homology"/>
<evidence type="ECO:0000256" key="7">
    <source>
        <dbReference type="ARBA" id="ARBA00031423"/>
    </source>
</evidence>
<dbReference type="AlphaFoldDB" id="C1ML40"/>
<dbReference type="STRING" id="564608.C1ML40"/>
<dbReference type="NCBIfam" id="TIGR00217">
    <property type="entry name" value="malQ"/>
    <property type="match status" value="1"/>
</dbReference>
<evidence type="ECO:0000256" key="3">
    <source>
        <dbReference type="ARBA" id="ARBA00012560"/>
    </source>
</evidence>